<gene>
    <name evidence="2" type="ORF">TNCV_5077421</name>
</gene>
<accession>A0A8X6RYJ5</accession>
<comment type="caution">
    <text evidence="2">The sequence shown here is derived from an EMBL/GenBank/DDBJ whole genome shotgun (WGS) entry which is preliminary data.</text>
</comment>
<dbReference type="Proteomes" id="UP000887159">
    <property type="component" value="Unassembled WGS sequence"/>
</dbReference>
<evidence type="ECO:0000256" key="1">
    <source>
        <dbReference type="SAM" id="MobiDB-lite"/>
    </source>
</evidence>
<proteinExistence type="predicted"/>
<reference evidence="2" key="1">
    <citation type="submission" date="2020-08" db="EMBL/GenBank/DDBJ databases">
        <title>Multicomponent nature underlies the extraordinary mechanical properties of spider dragline silk.</title>
        <authorList>
            <person name="Kono N."/>
            <person name="Nakamura H."/>
            <person name="Mori M."/>
            <person name="Yoshida Y."/>
            <person name="Ohtoshi R."/>
            <person name="Malay A.D."/>
            <person name="Moran D.A.P."/>
            <person name="Tomita M."/>
            <person name="Numata K."/>
            <person name="Arakawa K."/>
        </authorList>
    </citation>
    <scope>NUCLEOTIDE SEQUENCE</scope>
</reference>
<organism evidence="2 3">
    <name type="scientific">Trichonephila clavipes</name>
    <name type="common">Golden silk orbweaver</name>
    <name type="synonym">Nephila clavipes</name>
    <dbReference type="NCBI Taxonomy" id="2585209"/>
    <lineage>
        <taxon>Eukaryota</taxon>
        <taxon>Metazoa</taxon>
        <taxon>Ecdysozoa</taxon>
        <taxon>Arthropoda</taxon>
        <taxon>Chelicerata</taxon>
        <taxon>Arachnida</taxon>
        <taxon>Araneae</taxon>
        <taxon>Araneomorphae</taxon>
        <taxon>Entelegynae</taxon>
        <taxon>Araneoidea</taxon>
        <taxon>Nephilidae</taxon>
        <taxon>Trichonephila</taxon>
    </lineage>
</organism>
<protein>
    <submittedName>
        <fullName evidence="2">Uncharacterized protein</fullName>
    </submittedName>
</protein>
<name>A0A8X6RYJ5_TRICX</name>
<evidence type="ECO:0000313" key="3">
    <source>
        <dbReference type="Proteomes" id="UP000887159"/>
    </source>
</evidence>
<dbReference type="AlphaFoldDB" id="A0A8X6RYJ5"/>
<feature type="region of interest" description="Disordered" evidence="1">
    <location>
        <begin position="36"/>
        <end position="81"/>
    </location>
</feature>
<sequence>MKDRYSEKTLETKSYHGESSLYLIERSVAHIFPRRFHTPRRQKPQPSARALVSKKRPQHLPLGKRSIQLHQDLAPLKSGVT</sequence>
<dbReference type="EMBL" id="BMAU01021225">
    <property type="protein sequence ID" value="GFY01275.1"/>
    <property type="molecule type" value="Genomic_DNA"/>
</dbReference>
<evidence type="ECO:0000313" key="2">
    <source>
        <dbReference type="EMBL" id="GFY01275.1"/>
    </source>
</evidence>
<keyword evidence="3" id="KW-1185">Reference proteome</keyword>